<comment type="caution">
    <text evidence="2">The sequence shown here is derived from an EMBL/GenBank/DDBJ whole genome shotgun (WGS) entry which is preliminary data.</text>
</comment>
<name>A0ABU3GUT5_9SPHI</name>
<reference evidence="3" key="1">
    <citation type="submission" date="2023-07" db="EMBL/GenBank/DDBJ databases">
        <title>Functional and genomic diversity of the sorghum phyllosphere microbiome.</title>
        <authorList>
            <person name="Shade A."/>
        </authorList>
    </citation>
    <scope>NUCLEOTIDE SEQUENCE [LARGE SCALE GENOMIC DNA]</scope>
    <source>
        <strain evidence="3">SORGH_AS_0422</strain>
    </source>
</reference>
<keyword evidence="1" id="KW-0812">Transmembrane</keyword>
<gene>
    <name evidence="2" type="ORF">QE417_002618</name>
</gene>
<keyword evidence="1" id="KW-0472">Membrane</keyword>
<proteinExistence type="predicted"/>
<evidence type="ECO:0000313" key="3">
    <source>
        <dbReference type="Proteomes" id="UP001258315"/>
    </source>
</evidence>
<sequence length="138" mass="16015">MTSLTPIQKLDAVLDFISKRDLIDVHEMANKINVDYNECFEILERLKDDKNIKPNSKQGNSLEPAYTWYSITFDGRLLNQTGGYKGKFDRENKFNPLQKLKVGLLNAAAVIAGLYYLLEIIRIYIAPLFPHFLFWQKN</sequence>
<accession>A0ABU3GUT5</accession>
<dbReference type="Proteomes" id="UP001258315">
    <property type="component" value="Unassembled WGS sequence"/>
</dbReference>
<dbReference type="EMBL" id="JAVLVU010000001">
    <property type="protein sequence ID" value="MDT3403546.1"/>
    <property type="molecule type" value="Genomic_DNA"/>
</dbReference>
<dbReference type="RefSeq" id="WP_311950618.1">
    <property type="nucleotide sequence ID" value="NZ_JAVLVU010000001.1"/>
</dbReference>
<evidence type="ECO:0000313" key="2">
    <source>
        <dbReference type="EMBL" id="MDT3403546.1"/>
    </source>
</evidence>
<keyword evidence="3" id="KW-1185">Reference proteome</keyword>
<keyword evidence="1" id="KW-1133">Transmembrane helix</keyword>
<organism evidence="2 3">
    <name type="scientific">Mucilaginibacter terrae</name>
    <dbReference type="NCBI Taxonomy" id="1955052"/>
    <lineage>
        <taxon>Bacteria</taxon>
        <taxon>Pseudomonadati</taxon>
        <taxon>Bacteroidota</taxon>
        <taxon>Sphingobacteriia</taxon>
        <taxon>Sphingobacteriales</taxon>
        <taxon>Sphingobacteriaceae</taxon>
        <taxon>Mucilaginibacter</taxon>
    </lineage>
</organism>
<feature type="transmembrane region" description="Helical" evidence="1">
    <location>
        <begin position="103"/>
        <end position="125"/>
    </location>
</feature>
<evidence type="ECO:0000256" key="1">
    <source>
        <dbReference type="SAM" id="Phobius"/>
    </source>
</evidence>
<protein>
    <submittedName>
        <fullName evidence="2">Uncharacterized protein</fullName>
    </submittedName>
</protein>